<dbReference type="OMA" id="PAWESEW"/>
<evidence type="ECO:0000256" key="2">
    <source>
        <dbReference type="SAM" id="MobiDB-lite"/>
    </source>
</evidence>
<dbReference type="Pfam" id="PF08238">
    <property type="entry name" value="Sel1"/>
    <property type="match status" value="9"/>
</dbReference>
<dbReference type="OrthoDB" id="272077at2759"/>
<dbReference type="AlphaFoldDB" id="A0A0L0SMT9"/>
<dbReference type="EMBL" id="GG745343">
    <property type="protein sequence ID" value="KNE63871.1"/>
    <property type="molecule type" value="Genomic_DNA"/>
</dbReference>
<dbReference type="InterPro" id="IPR006597">
    <property type="entry name" value="Sel1-like"/>
</dbReference>
<sequence>MECPPSLSMPQPAVAELPLSPPLTQPTPTPTPTPTMSADEMTALGEAHLYGRGPVNARDRAQAFDLFLRAANLGDAKATGLVGFMYEFGLGVPASFAQCEPYYQAAAARGHVLSMARLAYLKRYAHPGIKRTVDEANSWMARIRELMRPGVPQATWNAPPAWESEWSPAKTKEGKPDVFAWLCWAAGMCQCSAAQVAKGTCFYYGIVVASDPAKAVESFRKSADQGGPRGHFMLGQCYEVGCGVGRSAQQAFQHYFQAATHGDVVAMKTVGRCYEHGIGLAAPDYTHALAWYRRGAKVGNGDAANALGSLYERGHGATKDQKRAIYWYRRGAALGNVTAQWNLGSMYQDGIGTKRWPDEALKWLLLAAQQDHPDAMYRIGEIYQRATGVPEDPKVAVSWYLRAAKFNDPDAFHALAFCAATGYGGFPRNLNKALRYLDLGIRGGAHEARRSVIESVGSVTMGIIARVPRPATGILSNGIGSFGAAGPCSAAE</sequence>
<organism evidence="3 4">
    <name type="scientific">Allomyces macrogynus (strain ATCC 38327)</name>
    <name type="common">Allomyces javanicus var. macrogynus</name>
    <dbReference type="NCBI Taxonomy" id="578462"/>
    <lineage>
        <taxon>Eukaryota</taxon>
        <taxon>Fungi</taxon>
        <taxon>Fungi incertae sedis</taxon>
        <taxon>Blastocladiomycota</taxon>
        <taxon>Blastocladiomycetes</taxon>
        <taxon>Blastocladiales</taxon>
        <taxon>Blastocladiaceae</taxon>
        <taxon>Allomyces</taxon>
    </lineage>
</organism>
<evidence type="ECO:0000256" key="1">
    <source>
        <dbReference type="ARBA" id="ARBA00038101"/>
    </source>
</evidence>
<dbReference type="InterPro" id="IPR050767">
    <property type="entry name" value="Sel1_AlgK"/>
</dbReference>
<feature type="region of interest" description="Disordered" evidence="2">
    <location>
        <begin position="1"/>
        <end position="38"/>
    </location>
</feature>
<keyword evidence="4" id="KW-1185">Reference proteome</keyword>
<dbReference type="SUPFAM" id="SSF81901">
    <property type="entry name" value="HCP-like"/>
    <property type="match status" value="3"/>
</dbReference>
<gene>
    <name evidence="3" type="ORF">AMAG_08935</name>
</gene>
<name>A0A0L0SMT9_ALLM3</name>
<dbReference type="eggNOG" id="KOG1550">
    <property type="taxonomic scope" value="Eukaryota"/>
</dbReference>
<comment type="similarity">
    <text evidence="1">Belongs to the sel-1 family.</text>
</comment>
<dbReference type="SMART" id="SM00671">
    <property type="entry name" value="SEL1"/>
    <property type="match status" value="9"/>
</dbReference>
<reference evidence="4" key="2">
    <citation type="submission" date="2009-11" db="EMBL/GenBank/DDBJ databases">
        <title>The Genome Sequence of Allomyces macrogynus strain ATCC 38327.</title>
        <authorList>
            <consortium name="The Broad Institute Genome Sequencing Platform"/>
            <person name="Russ C."/>
            <person name="Cuomo C."/>
            <person name="Shea T."/>
            <person name="Young S.K."/>
            <person name="Zeng Q."/>
            <person name="Koehrsen M."/>
            <person name="Haas B."/>
            <person name="Borodovsky M."/>
            <person name="Guigo R."/>
            <person name="Alvarado L."/>
            <person name="Berlin A."/>
            <person name="Borenstein D."/>
            <person name="Chen Z."/>
            <person name="Engels R."/>
            <person name="Freedman E."/>
            <person name="Gellesch M."/>
            <person name="Goldberg J."/>
            <person name="Griggs A."/>
            <person name="Gujja S."/>
            <person name="Heiman D."/>
            <person name="Hepburn T."/>
            <person name="Howarth C."/>
            <person name="Jen D."/>
            <person name="Larson L."/>
            <person name="Lewis B."/>
            <person name="Mehta T."/>
            <person name="Park D."/>
            <person name="Pearson M."/>
            <person name="Roberts A."/>
            <person name="Saif S."/>
            <person name="Shenoy N."/>
            <person name="Sisk P."/>
            <person name="Stolte C."/>
            <person name="Sykes S."/>
            <person name="Walk T."/>
            <person name="White J."/>
            <person name="Yandava C."/>
            <person name="Burger G."/>
            <person name="Gray M.W."/>
            <person name="Holland P.W.H."/>
            <person name="King N."/>
            <person name="Lang F.B.F."/>
            <person name="Roger A.J."/>
            <person name="Ruiz-Trillo I."/>
            <person name="Lander E."/>
            <person name="Nusbaum C."/>
        </authorList>
    </citation>
    <scope>NUCLEOTIDE SEQUENCE [LARGE SCALE GENOMIC DNA]</scope>
    <source>
        <strain evidence="4">ATCC 38327</strain>
    </source>
</reference>
<dbReference type="Proteomes" id="UP000054350">
    <property type="component" value="Unassembled WGS sequence"/>
</dbReference>
<dbReference type="VEuPathDB" id="FungiDB:AMAG_08935"/>
<evidence type="ECO:0000313" key="3">
    <source>
        <dbReference type="EMBL" id="KNE63871.1"/>
    </source>
</evidence>
<reference evidence="3 4" key="1">
    <citation type="submission" date="2009-11" db="EMBL/GenBank/DDBJ databases">
        <title>Annotation of Allomyces macrogynus ATCC 38327.</title>
        <authorList>
            <consortium name="The Broad Institute Genome Sequencing Platform"/>
            <person name="Russ C."/>
            <person name="Cuomo C."/>
            <person name="Burger G."/>
            <person name="Gray M.W."/>
            <person name="Holland P.W.H."/>
            <person name="King N."/>
            <person name="Lang F.B.F."/>
            <person name="Roger A.J."/>
            <person name="Ruiz-Trillo I."/>
            <person name="Young S.K."/>
            <person name="Zeng Q."/>
            <person name="Gargeya S."/>
            <person name="Fitzgerald M."/>
            <person name="Haas B."/>
            <person name="Abouelleil A."/>
            <person name="Alvarado L."/>
            <person name="Arachchi H.M."/>
            <person name="Berlin A."/>
            <person name="Chapman S.B."/>
            <person name="Gearin G."/>
            <person name="Goldberg J."/>
            <person name="Griggs A."/>
            <person name="Gujja S."/>
            <person name="Hansen M."/>
            <person name="Heiman D."/>
            <person name="Howarth C."/>
            <person name="Larimer J."/>
            <person name="Lui A."/>
            <person name="MacDonald P.J.P."/>
            <person name="McCowen C."/>
            <person name="Montmayeur A."/>
            <person name="Murphy C."/>
            <person name="Neiman D."/>
            <person name="Pearson M."/>
            <person name="Priest M."/>
            <person name="Roberts A."/>
            <person name="Saif S."/>
            <person name="Shea T."/>
            <person name="Sisk P."/>
            <person name="Stolte C."/>
            <person name="Sykes S."/>
            <person name="Wortman J."/>
            <person name="Nusbaum C."/>
            <person name="Birren B."/>
        </authorList>
    </citation>
    <scope>NUCLEOTIDE SEQUENCE [LARGE SCALE GENOMIC DNA]</scope>
    <source>
        <strain evidence="3 4">ATCC 38327</strain>
    </source>
</reference>
<accession>A0A0L0SMT9</accession>
<dbReference type="InterPro" id="IPR011990">
    <property type="entry name" value="TPR-like_helical_dom_sf"/>
</dbReference>
<dbReference type="Gene3D" id="1.25.40.10">
    <property type="entry name" value="Tetratricopeptide repeat domain"/>
    <property type="match status" value="3"/>
</dbReference>
<dbReference type="PANTHER" id="PTHR11102">
    <property type="entry name" value="SEL-1-LIKE PROTEIN"/>
    <property type="match status" value="1"/>
</dbReference>
<protein>
    <submittedName>
        <fullName evidence="3">Uncharacterized protein</fullName>
    </submittedName>
</protein>
<dbReference type="GO" id="GO:0036503">
    <property type="term" value="P:ERAD pathway"/>
    <property type="evidence" value="ECO:0007669"/>
    <property type="project" value="TreeGrafter"/>
</dbReference>
<evidence type="ECO:0000313" key="4">
    <source>
        <dbReference type="Proteomes" id="UP000054350"/>
    </source>
</evidence>
<dbReference type="PANTHER" id="PTHR11102:SF160">
    <property type="entry name" value="ERAD-ASSOCIATED E3 UBIQUITIN-PROTEIN LIGASE COMPONENT HRD3"/>
    <property type="match status" value="1"/>
</dbReference>
<proteinExistence type="inferred from homology"/>
<dbReference type="STRING" id="578462.A0A0L0SMT9"/>
<feature type="compositionally biased region" description="Pro residues" evidence="2">
    <location>
        <begin position="19"/>
        <end position="33"/>
    </location>
</feature>
<dbReference type="GO" id="GO:0005789">
    <property type="term" value="C:endoplasmic reticulum membrane"/>
    <property type="evidence" value="ECO:0007669"/>
    <property type="project" value="TreeGrafter"/>
</dbReference>